<evidence type="ECO:0000313" key="3">
    <source>
        <dbReference type="EMBL" id="RWR78625.1"/>
    </source>
</evidence>
<evidence type="ECO:0000256" key="2">
    <source>
        <dbReference type="ARBA" id="ARBA00022833"/>
    </source>
</evidence>
<sequence length="75" mass="8762">MKKTTWTRRACFMNKNDDKIVHCEGCDEAYNICCTVPHRPTIPRRNCYCTFYMIEVLGIPSPWQSRQHGASQHGE</sequence>
<gene>
    <name evidence="3" type="ORF">CKAN_00716700</name>
</gene>
<proteinExistence type="predicted"/>
<keyword evidence="1" id="KW-0479">Metal-binding</keyword>
<comment type="caution">
    <text evidence="3">The sequence shown here is derived from an EMBL/GenBank/DDBJ whole genome shotgun (WGS) entry which is preliminary data.</text>
</comment>
<dbReference type="EMBL" id="QPKB01000003">
    <property type="protein sequence ID" value="RWR78625.1"/>
    <property type="molecule type" value="Genomic_DNA"/>
</dbReference>
<protein>
    <submittedName>
        <fullName evidence="3">PHD finger protein EHD3</fullName>
    </submittedName>
</protein>
<evidence type="ECO:0000256" key="1">
    <source>
        <dbReference type="ARBA" id="ARBA00022771"/>
    </source>
</evidence>
<dbReference type="SUPFAM" id="SSF57903">
    <property type="entry name" value="FYVE/PHD zinc finger"/>
    <property type="match status" value="1"/>
</dbReference>
<reference evidence="3 4" key="1">
    <citation type="journal article" date="2019" name="Nat. Plants">
        <title>Stout camphor tree genome fills gaps in understanding of flowering plant genome evolution.</title>
        <authorList>
            <person name="Chaw S.M."/>
            <person name="Liu Y.C."/>
            <person name="Wu Y.W."/>
            <person name="Wang H.Y."/>
            <person name="Lin C.I."/>
            <person name="Wu C.S."/>
            <person name="Ke H.M."/>
            <person name="Chang L.Y."/>
            <person name="Hsu C.Y."/>
            <person name="Yang H.T."/>
            <person name="Sudianto E."/>
            <person name="Hsu M.H."/>
            <person name="Wu K.P."/>
            <person name="Wang L.N."/>
            <person name="Leebens-Mack J.H."/>
            <person name="Tsai I.J."/>
        </authorList>
    </citation>
    <scope>NUCLEOTIDE SEQUENCE [LARGE SCALE GENOMIC DNA]</scope>
    <source>
        <strain evidence="4">cv. Chaw 1501</strain>
        <tissue evidence="3">Young leaves</tissue>
    </source>
</reference>
<evidence type="ECO:0000313" key="4">
    <source>
        <dbReference type="Proteomes" id="UP000283530"/>
    </source>
</evidence>
<keyword evidence="4" id="KW-1185">Reference proteome</keyword>
<dbReference type="InterPro" id="IPR011011">
    <property type="entry name" value="Znf_FYVE_PHD"/>
</dbReference>
<dbReference type="GO" id="GO:0008270">
    <property type="term" value="F:zinc ion binding"/>
    <property type="evidence" value="ECO:0007669"/>
    <property type="project" value="UniProtKB-KW"/>
</dbReference>
<dbReference type="AlphaFoldDB" id="A0A3S3MS52"/>
<name>A0A3S3MS52_9MAGN</name>
<accession>A0A3S3MS52</accession>
<organism evidence="3 4">
    <name type="scientific">Cinnamomum micranthum f. kanehirae</name>
    <dbReference type="NCBI Taxonomy" id="337451"/>
    <lineage>
        <taxon>Eukaryota</taxon>
        <taxon>Viridiplantae</taxon>
        <taxon>Streptophyta</taxon>
        <taxon>Embryophyta</taxon>
        <taxon>Tracheophyta</taxon>
        <taxon>Spermatophyta</taxon>
        <taxon>Magnoliopsida</taxon>
        <taxon>Magnoliidae</taxon>
        <taxon>Laurales</taxon>
        <taxon>Lauraceae</taxon>
        <taxon>Cinnamomum</taxon>
    </lineage>
</organism>
<dbReference type="OrthoDB" id="1903104at2759"/>
<keyword evidence="1" id="KW-0863">Zinc-finger</keyword>
<keyword evidence="2" id="KW-0862">Zinc</keyword>
<dbReference type="Proteomes" id="UP000283530">
    <property type="component" value="Unassembled WGS sequence"/>
</dbReference>